<proteinExistence type="predicted"/>
<evidence type="ECO:0000313" key="2">
    <source>
        <dbReference type="EMBL" id="CAG6790684.1"/>
    </source>
</evidence>
<dbReference type="EMBL" id="HBUF01069270">
    <property type="protein sequence ID" value="CAG6628898.1"/>
    <property type="molecule type" value="Transcribed_RNA"/>
</dbReference>
<feature type="region of interest" description="Disordered" evidence="1">
    <location>
        <begin position="66"/>
        <end position="123"/>
    </location>
</feature>
<dbReference type="EMBL" id="HBUF01069277">
    <property type="protein sequence ID" value="CAG6628931.1"/>
    <property type="molecule type" value="Transcribed_RNA"/>
</dbReference>
<accession>A0A8D9BSD0</accession>
<dbReference type="EMBL" id="HBUF01069276">
    <property type="protein sequence ID" value="CAG6628927.1"/>
    <property type="molecule type" value="Transcribed_RNA"/>
</dbReference>
<dbReference type="EMBL" id="HBUF01224132">
    <property type="protein sequence ID" value="CAG6670747.1"/>
    <property type="molecule type" value="Transcribed_RNA"/>
</dbReference>
<dbReference type="EMBL" id="HBUF01069274">
    <property type="protein sequence ID" value="CAG6628917.1"/>
    <property type="molecule type" value="Transcribed_RNA"/>
</dbReference>
<sequence>MCQLGQHNTQRVCSPIVHLCAGNIWKPGVTIFERHQVNAATVSPPTQPLQCPIPGRQVDLRVSSRTRDVHSEATVRPAAGHLPGDRRLRRAGRRDSAEKFDRHRRGVSEIPPAPAGPDGRLLY</sequence>
<dbReference type="EMBL" id="HBUF01069271">
    <property type="protein sequence ID" value="CAG6628903.1"/>
    <property type="molecule type" value="Transcribed_RNA"/>
</dbReference>
<dbReference type="EMBL" id="HBUF01069273">
    <property type="protein sequence ID" value="CAG6628913.1"/>
    <property type="molecule type" value="Transcribed_RNA"/>
</dbReference>
<dbReference type="EMBL" id="HBUF01345170">
    <property type="protein sequence ID" value="CAG6708627.1"/>
    <property type="molecule type" value="Transcribed_RNA"/>
</dbReference>
<dbReference type="EMBL" id="HBUF01069272">
    <property type="protein sequence ID" value="CAG6628908.1"/>
    <property type="molecule type" value="Transcribed_RNA"/>
</dbReference>
<dbReference type="EMBL" id="HBUF01224131">
    <property type="protein sequence ID" value="CAG6670745.1"/>
    <property type="molecule type" value="Transcribed_RNA"/>
</dbReference>
<reference evidence="2" key="1">
    <citation type="submission" date="2021-05" db="EMBL/GenBank/DDBJ databases">
        <authorList>
            <person name="Alioto T."/>
            <person name="Alioto T."/>
            <person name="Gomez Garrido J."/>
        </authorList>
    </citation>
    <scope>NUCLEOTIDE SEQUENCE</scope>
</reference>
<evidence type="ECO:0000256" key="1">
    <source>
        <dbReference type="SAM" id="MobiDB-lite"/>
    </source>
</evidence>
<dbReference type="EMBL" id="HBUF01345172">
    <property type="protein sequence ID" value="CAG6708631.1"/>
    <property type="molecule type" value="Transcribed_RNA"/>
</dbReference>
<dbReference type="EMBL" id="HBUF01069275">
    <property type="protein sequence ID" value="CAG6628922.1"/>
    <property type="molecule type" value="Transcribed_RNA"/>
</dbReference>
<name>A0A8D9BSD0_9HEMI</name>
<dbReference type="AlphaFoldDB" id="A0A8D9BSD0"/>
<organism evidence="2">
    <name type="scientific">Cacopsylla melanoneura</name>
    <dbReference type="NCBI Taxonomy" id="428564"/>
    <lineage>
        <taxon>Eukaryota</taxon>
        <taxon>Metazoa</taxon>
        <taxon>Ecdysozoa</taxon>
        <taxon>Arthropoda</taxon>
        <taxon>Hexapoda</taxon>
        <taxon>Insecta</taxon>
        <taxon>Pterygota</taxon>
        <taxon>Neoptera</taxon>
        <taxon>Paraneoptera</taxon>
        <taxon>Hemiptera</taxon>
        <taxon>Sternorrhyncha</taxon>
        <taxon>Psylloidea</taxon>
        <taxon>Psyllidae</taxon>
        <taxon>Psyllinae</taxon>
        <taxon>Cacopsylla</taxon>
    </lineage>
</organism>
<dbReference type="EMBL" id="HBUF01345171">
    <property type="protein sequence ID" value="CAG6708629.1"/>
    <property type="molecule type" value="Transcribed_RNA"/>
</dbReference>
<protein>
    <submittedName>
        <fullName evidence="2">Uncharacterized protein</fullName>
    </submittedName>
</protein>
<dbReference type="EMBL" id="HBUF01672274">
    <property type="protein sequence ID" value="CAG6790684.1"/>
    <property type="molecule type" value="Transcribed_RNA"/>
</dbReference>